<organism evidence="1 2">
    <name type="scientific">Coprococcus comes ATCC 27758</name>
    <dbReference type="NCBI Taxonomy" id="470146"/>
    <lineage>
        <taxon>Bacteria</taxon>
        <taxon>Bacillati</taxon>
        <taxon>Bacillota</taxon>
        <taxon>Clostridia</taxon>
        <taxon>Lachnospirales</taxon>
        <taxon>Lachnospiraceae</taxon>
        <taxon>Coprococcus</taxon>
    </lineage>
</organism>
<accession>C0B7F1</accession>
<reference evidence="1 2" key="1">
    <citation type="submission" date="2009-02" db="EMBL/GenBank/DDBJ databases">
        <authorList>
            <person name="Fulton L."/>
            <person name="Clifton S."/>
            <person name="Fulton B."/>
            <person name="Xu J."/>
            <person name="Minx P."/>
            <person name="Pepin K.H."/>
            <person name="Johnson M."/>
            <person name="Bhonagiri V."/>
            <person name="Nash W.E."/>
            <person name="Mardis E.R."/>
            <person name="Wilson R.K."/>
        </authorList>
    </citation>
    <scope>NUCLEOTIDE SEQUENCE [LARGE SCALE GENOMIC DNA]</scope>
    <source>
        <strain evidence="1 2">ATCC 27758</strain>
    </source>
</reference>
<evidence type="ECO:0000313" key="2">
    <source>
        <dbReference type="Proteomes" id="UP000003793"/>
    </source>
</evidence>
<dbReference type="HOGENOM" id="CLU_962740_0_0_9"/>
<gene>
    <name evidence="1" type="ORF">COPCOM_01072</name>
</gene>
<proteinExistence type="predicted"/>
<reference evidence="1 2" key="2">
    <citation type="submission" date="2009-03" db="EMBL/GenBank/DDBJ databases">
        <title>Draft genome sequence of Coprococcus comes (ATCC 27758).</title>
        <authorList>
            <person name="Sudarsanam P."/>
            <person name="Ley R."/>
            <person name="Guruge J."/>
            <person name="Turnbaugh P.J."/>
            <person name="Mahowald M."/>
            <person name="Liep D."/>
            <person name="Gordon J."/>
        </authorList>
    </citation>
    <scope>NUCLEOTIDE SEQUENCE [LARGE SCALE GENOMIC DNA]</scope>
    <source>
        <strain evidence="1 2">ATCC 27758</strain>
    </source>
</reference>
<comment type="caution">
    <text evidence="1">The sequence shown here is derived from an EMBL/GenBank/DDBJ whole genome shotgun (WGS) entry which is preliminary data.</text>
</comment>
<dbReference type="AlphaFoldDB" id="C0B7F1"/>
<dbReference type="EMBL" id="ABVR01000037">
    <property type="protein sequence ID" value="EEG90844.1"/>
    <property type="molecule type" value="Genomic_DNA"/>
</dbReference>
<evidence type="ECO:0000313" key="1">
    <source>
        <dbReference type="EMBL" id="EEG90844.1"/>
    </source>
</evidence>
<sequence>MVVGSGIDVRGIDVLGQIFDFSGIEKSEKSIKKTWQEFRDALSKGDFSFDDIASAKKNTFLRVYDDLFNKNAGIEYNTVLISEIEKYCVGRGTILGEDENPDFERFIPKTEFIKEDNRFSPSGVEWLYLAIGKEAAIHECAQAECRVKQNDRFGFCHFQFAADSTALKVVDLTIADEMTYKALNDGLETYGQEQVKKSIKKSKVLGFILRNNVNVEEFKKLFTKWGVYTYSKLLSEQIFEPLDEKDNKSLMYAPFQTMAQYYISLGYAGIIYGSTVSKTGKNIVLFDKTTAHPVGAIEDYRIL</sequence>
<protein>
    <submittedName>
        <fullName evidence="1">Uncharacterized protein</fullName>
    </submittedName>
</protein>
<name>C0B7F1_9FIRM</name>
<dbReference type="Proteomes" id="UP000003793">
    <property type="component" value="Unassembled WGS sequence"/>
</dbReference>